<evidence type="ECO:0000313" key="6">
    <source>
        <dbReference type="EMBL" id="CAI4011543.1"/>
    </source>
</evidence>
<evidence type="ECO:0000256" key="4">
    <source>
        <dbReference type="ARBA" id="ARBA00022640"/>
    </source>
</evidence>
<feature type="binding site" evidence="5">
    <location>
        <position position="496"/>
    </location>
    <ligand>
        <name>chlorophyll a</name>
        <dbReference type="ChEBI" id="CHEBI:58416"/>
        <label>1</label>
    </ligand>
</feature>
<evidence type="ECO:0000256" key="1">
    <source>
        <dbReference type="ARBA" id="ARBA00004229"/>
    </source>
</evidence>
<keyword evidence="4" id="KW-0934">Plastid</keyword>
<protein>
    <submittedName>
        <fullName evidence="7">Fucoxanthin-chlorophyll a-c binding protein E, chloroplastic</fullName>
    </submittedName>
</protein>
<feature type="binding site" evidence="5">
    <location>
        <position position="631"/>
    </location>
    <ligand>
        <name>chlorophyll a</name>
        <dbReference type="ChEBI" id="CHEBI:58416"/>
        <label>1</label>
    </ligand>
</feature>
<evidence type="ECO:0000256" key="5">
    <source>
        <dbReference type="PIRSR" id="PIRSR601344-1"/>
    </source>
</evidence>
<dbReference type="OrthoDB" id="423598at2759"/>
<reference evidence="7 8" key="2">
    <citation type="submission" date="2024-05" db="EMBL/GenBank/DDBJ databases">
        <authorList>
            <person name="Chen Y."/>
            <person name="Shah S."/>
            <person name="Dougan E. K."/>
            <person name="Thang M."/>
            <person name="Chan C."/>
        </authorList>
    </citation>
    <scope>NUCLEOTIDE SEQUENCE [LARGE SCALE GENOMIC DNA]</scope>
</reference>
<organism evidence="6">
    <name type="scientific">Cladocopium goreaui</name>
    <dbReference type="NCBI Taxonomy" id="2562237"/>
    <lineage>
        <taxon>Eukaryota</taxon>
        <taxon>Sar</taxon>
        <taxon>Alveolata</taxon>
        <taxon>Dinophyceae</taxon>
        <taxon>Suessiales</taxon>
        <taxon>Symbiodiniaceae</taxon>
        <taxon>Cladocopium</taxon>
    </lineage>
</organism>
<evidence type="ECO:0000313" key="8">
    <source>
        <dbReference type="Proteomes" id="UP001152797"/>
    </source>
</evidence>
<feature type="binding site" evidence="5">
    <location>
        <position position="499"/>
    </location>
    <ligand>
        <name>chlorophyll a</name>
        <dbReference type="ChEBI" id="CHEBI:58416"/>
        <label>1</label>
    </ligand>
</feature>
<feature type="binding site" evidence="5">
    <location>
        <position position="475"/>
    </location>
    <ligand>
        <name>chlorophyll a</name>
        <dbReference type="ChEBI" id="CHEBI:58416"/>
        <label>1</label>
    </ligand>
</feature>
<dbReference type="AlphaFoldDB" id="A0A9P1DJZ7"/>
<keyword evidence="3" id="KW-0602">Photosynthesis</keyword>
<dbReference type="EMBL" id="CAMXCT030005135">
    <property type="protein sequence ID" value="CAL4798855.1"/>
    <property type="molecule type" value="Genomic_DNA"/>
</dbReference>
<feature type="binding site" description="axial binding residue" evidence="5">
    <location>
        <position position="579"/>
    </location>
    <ligand>
        <name>chlorophyll b</name>
        <dbReference type="ChEBI" id="CHEBI:61721"/>
        <label>1</label>
    </ligand>
    <ligandPart>
        <name>Mg</name>
        <dbReference type="ChEBI" id="CHEBI:25107"/>
    </ligandPart>
</feature>
<dbReference type="InterPro" id="IPR022796">
    <property type="entry name" value="Chloroa_b-bind"/>
</dbReference>
<keyword evidence="2" id="KW-0150">Chloroplast</keyword>
<dbReference type="GO" id="GO:0016020">
    <property type="term" value="C:membrane"/>
    <property type="evidence" value="ECO:0007669"/>
    <property type="project" value="InterPro"/>
</dbReference>
<comment type="caution">
    <text evidence="6">The sequence shown here is derived from an EMBL/GenBank/DDBJ whole genome shotgun (WGS) entry which is preliminary data.</text>
</comment>
<dbReference type="Pfam" id="PF00504">
    <property type="entry name" value="Chloroa_b-bind"/>
    <property type="match status" value="3"/>
</dbReference>
<dbReference type="EMBL" id="CAMXCT020005135">
    <property type="protein sequence ID" value="CAL1164918.1"/>
    <property type="molecule type" value="Genomic_DNA"/>
</dbReference>
<dbReference type="GO" id="GO:0009507">
    <property type="term" value="C:chloroplast"/>
    <property type="evidence" value="ECO:0007669"/>
    <property type="project" value="UniProtKB-SubCell"/>
</dbReference>
<feature type="binding site" description="axial binding residue" evidence="5">
    <location>
        <position position="501"/>
    </location>
    <ligand>
        <name>chlorophyll b</name>
        <dbReference type="ChEBI" id="CHEBI:61721"/>
        <label>1</label>
    </ligand>
    <ligandPart>
        <name>Mg</name>
        <dbReference type="ChEBI" id="CHEBI:25107"/>
    </ligandPart>
</feature>
<feature type="binding site" evidence="5">
    <location>
        <position position="619"/>
    </location>
    <ligand>
        <name>chlorophyll a</name>
        <dbReference type="ChEBI" id="CHEBI:58416"/>
        <label>1</label>
    </ligand>
</feature>
<reference evidence="6" key="1">
    <citation type="submission" date="2022-10" db="EMBL/GenBank/DDBJ databases">
        <authorList>
            <person name="Chen Y."/>
            <person name="Dougan E. K."/>
            <person name="Chan C."/>
            <person name="Rhodes N."/>
            <person name="Thang M."/>
        </authorList>
    </citation>
    <scope>NUCLEOTIDE SEQUENCE</scope>
</reference>
<gene>
    <name evidence="6" type="ORF">C1SCF055_LOCUS36694</name>
</gene>
<dbReference type="GO" id="GO:0016168">
    <property type="term" value="F:chlorophyll binding"/>
    <property type="evidence" value="ECO:0007669"/>
    <property type="project" value="UniProtKB-KW"/>
</dbReference>
<dbReference type="GO" id="GO:0009765">
    <property type="term" value="P:photosynthesis, light harvesting"/>
    <property type="evidence" value="ECO:0007669"/>
    <property type="project" value="InterPro"/>
</dbReference>
<dbReference type="PANTHER" id="PTHR21649">
    <property type="entry name" value="CHLOROPHYLL A/B BINDING PROTEIN"/>
    <property type="match status" value="1"/>
</dbReference>
<accession>A0A9P1DJZ7</accession>
<keyword evidence="5" id="KW-0157">Chromophore</keyword>
<dbReference type="SUPFAM" id="SSF103511">
    <property type="entry name" value="Chlorophyll a-b binding protein"/>
    <property type="match status" value="3"/>
</dbReference>
<sequence length="883" mass="96036">MNARRPTPTYMFPDTNIAVPRHQHCYSPTPTSVLRLAFPDTNVTRHVSVQGCNGGIYQPSSGASRGLGERPFWLPLLGSLIPHLVFGCKSSFFFAPTVLRQEGRLSGDDVKPTVPRDRIFFDSTNHRIAAGVPAVNGLQDDRSCLVPKLGLRYTMPAMSKISCAATGAVALMAASAFVAPQGTQTRRKPLGLQTLRGAAPQVEQKSTGADLGGLSGSTILGAAGVASVASLLGAMSLARPSRSSVVRCAYDASKEIGACDPLLFWDPIGYCGGDCTKEDFDRRRAVELKHGRICMFATIGMLWPDVFGKFDGYLSPSQDLKFADVPSGLAAISKVPLEGWLQVLLVAGLIETQLFKDQSLGGFAYGKYGEPGNFGTGYWGRKIQDPAERKLKLTTELNNGRLAMVAMTAMLIQNGLTGQSPVEQLTSGHISPFNDGQGFFAQFDPSKELMRSSGSSGSDLRNENELGACPPLGYWDPFGMMAFQDEEKFRRNRELELKHGRICMVAAIGMIVPDLFGRFGGYLSPSMDLKFSDIPCTIEAIYKVPVAGWLQIFALAGAIEADQITEVFLPTHAISLHHLQAKNLAFPTNYGYPPFWGQINKLSPEEKQKKLLAEINNGRLAMMAMAAIVAQNGATGQSLVEQFTTGNLNPFIGGYAQEDRANKVAMRAGGNSEALPWAPVPEAVGLTNDIFGPYVGDAGFDPAGFAKNQRLLPWYREAELAHGRVCMLATLGYTVQTSGAKFEPFITRYPTDSADPLKAATQVPIIGWLQILVVIALSELWRYENVITKYSEGVQPGDLGWNPTAPMSSKRPKWFGPTFTANYKPEEWNNMRLREIKHCRLAMVGFFFMVLTNASTGQGPSLIPNFTQAEFQSTVGDFIPKGL</sequence>
<evidence type="ECO:0000256" key="3">
    <source>
        <dbReference type="ARBA" id="ARBA00022531"/>
    </source>
</evidence>
<dbReference type="InterPro" id="IPR001344">
    <property type="entry name" value="Chloro_AB-bd_pln"/>
</dbReference>
<proteinExistence type="predicted"/>
<dbReference type="EMBL" id="CAMXCT010005135">
    <property type="protein sequence ID" value="CAI4011543.1"/>
    <property type="molecule type" value="Genomic_DNA"/>
</dbReference>
<evidence type="ECO:0000256" key="2">
    <source>
        <dbReference type="ARBA" id="ARBA00022528"/>
    </source>
</evidence>
<dbReference type="Gene3D" id="1.10.3460.10">
    <property type="entry name" value="Chlorophyll a/b binding protein domain"/>
    <property type="match status" value="3"/>
</dbReference>
<dbReference type="Proteomes" id="UP001152797">
    <property type="component" value="Unassembled WGS sequence"/>
</dbReference>
<keyword evidence="5" id="KW-0148">Chlorophyll</keyword>
<name>A0A9P1DJZ7_9DINO</name>
<evidence type="ECO:0000313" key="7">
    <source>
        <dbReference type="EMBL" id="CAL4798855.1"/>
    </source>
</evidence>
<keyword evidence="8" id="KW-1185">Reference proteome</keyword>
<feature type="binding site" evidence="5">
    <location>
        <position position="617"/>
    </location>
    <ligand>
        <name>chlorophyll a</name>
        <dbReference type="ChEBI" id="CHEBI:58416"/>
        <label>1</label>
    </ligand>
</feature>
<comment type="subcellular location">
    <subcellularLocation>
        <location evidence="1">Plastid</location>
        <location evidence="1">Chloroplast</location>
    </subcellularLocation>
</comment>
<feature type="binding site" evidence="5">
    <location>
        <position position="614"/>
    </location>
    <ligand>
        <name>chlorophyll a</name>
        <dbReference type="ChEBI" id="CHEBI:58416"/>
        <label>1</label>
    </ligand>
</feature>